<feature type="region of interest" description="Disordered" evidence="1">
    <location>
        <begin position="1"/>
        <end position="22"/>
    </location>
</feature>
<name>J9E6G7_WUCBA</name>
<dbReference type="AlphaFoldDB" id="J9E6G7"/>
<evidence type="ECO:0000313" key="3">
    <source>
        <dbReference type="Proteomes" id="UP000004810"/>
    </source>
</evidence>
<dbReference type="Proteomes" id="UP000004810">
    <property type="component" value="Unassembled WGS sequence"/>
</dbReference>
<organism evidence="2 3">
    <name type="scientific">Wuchereria bancrofti</name>
    <dbReference type="NCBI Taxonomy" id="6293"/>
    <lineage>
        <taxon>Eukaryota</taxon>
        <taxon>Metazoa</taxon>
        <taxon>Ecdysozoa</taxon>
        <taxon>Nematoda</taxon>
        <taxon>Chromadorea</taxon>
        <taxon>Rhabditida</taxon>
        <taxon>Spirurina</taxon>
        <taxon>Spiruromorpha</taxon>
        <taxon>Filarioidea</taxon>
        <taxon>Onchocercidae</taxon>
        <taxon>Wuchereria</taxon>
    </lineage>
</organism>
<evidence type="ECO:0000313" key="2">
    <source>
        <dbReference type="EMBL" id="EJW72547.1"/>
    </source>
</evidence>
<protein>
    <submittedName>
        <fullName evidence="2">Uncharacterized protein</fullName>
    </submittedName>
</protein>
<proteinExistence type="predicted"/>
<gene>
    <name evidence="2" type="ORF">WUBG_16549</name>
</gene>
<reference evidence="3" key="1">
    <citation type="submission" date="2012-08" db="EMBL/GenBank/DDBJ databases">
        <title>The Genome Sequence of Wuchereria bancrofti.</title>
        <authorList>
            <person name="Nutman T.B."/>
            <person name="Fink D.L."/>
            <person name="Russ C."/>
            <person name="Young S."/>
            <person name="Zeng Q."/>
            <person name="Koehrsen M."/>
            <person name="Alvarado L."/>
            <person name="Berlin A."/>
            <person name="Chapman S.B."/>
            <person name="Chen Z."/>
            <person name="Freedman E."/>
            <person name="Gellesch M."/>
            <person name="Goldberg J."/>
            <person name="Griggs A."/>
            <person name="Gujja S."/>
            <person name="Heilman E.R."/>
            <person name="Heiman D."/>
            <person name="Hepburn T."/>
            <person name="Howarth C."/>
            <person name="Jen D."/>
            <person name="Larson L."/>
            <person name="Lewis B."/>
            <person name="Mehta T."/>
            <person name="Park D."/>
            <person name="Pearson M."/>
            <person name="Roberts A."/>
            <person name="Saif S."/>
            <person name="Shea T."/>
            <person name="Shenoy N."/>
            <person name="Sisk P."/>
            <person name="Stolte C."/>
            <person name="Sykes S."/>
            <person name="Walk T."/>
            <person name="White J."/>
            <person name="Yandava C."/>
            <person name="Haas B."/>
            <person name="Henn M.R."/>
            <person name="Nusbaum C."/>
            <person name="Birren B."/>
        </authorList>
    </citation>
    <scope>NUCLEOTIDE SEQUENCE [LARGE SCALE GENOMIC DNA]</scope>
    <source>
        <strain evidence="3">NA</strain>
    </source>
</reference>
<evidence type="ECO:0000256" key="1">
    <source>
        <dbReference type="SAM" id="MobiDB-lite"/>
    </source>
</evidence>
<feature type="non-terminal residue" evidence="2">
    <location>
        <position position="1"/>
    </location>
</feature>
<comment type="caution">
    <text evidence="2">The sequence shown here is derived from an EMBL/GenBank/DDBJ whole genome shotgun (WGS) entry which is preliminary data.</text>
</comment>
<dbReference type="EMBL" id="ADBV01015944">
    <property type="protein sequence ID" value="EJW72547.1"/>
    <property type="molecule type" value="Genomic_DNA"/>
</dbReference>
<feature type="compositionally biased region" description="Basic and acidic residues" evidence="1">
    <location>
        <begin position="1"/>
        <end position="17"/>
    </location>
</feature>
<accession>J9E6G7</accession>
<sequence>ELKHVNDDKQITRENNERTYSLESYGKSIDPLIEYRIEEERLQNVRSPYHDNDDDNRINDEMINYANRKIKDFNNSSALPPK</sequence>